<protein>
    <recommendedName>
        <fullName evidence="13">Intimal thickness related receptor IRP domain-containing protein</fullName>
    </recommendedName>
</protein>
<evidence type="ECO:0000256" key="6">
    <source>
        <dbReference type="SAM" id="MobiDB-lite"/>
    </source>
</evidence>
<feature type="compositionally biased region" description="Polar residues" evidence="6">
    <location>
        <begin position="516"/>
        <end position="535"/>
    </location>
</feature>
<dbReference type="EMBL" id="BRXY01000018">
    <property type="protein sequence ID" value="GMH53261.1"/>
    <property type="molecule type" value="Genomic_DNA"/>
</dbReference>
<feature type="transmembrane region" description="Helical" evidence="7">
    <location>
        <begin position="253"/>
        <end position="276"/>
    </location>
</feature>
<evidence type="ECO:0000259" key="9">
    <source>
        <dbReference type="Pfam" id="PF10192"/>
    </source>
</evidence>
<dbReference type="Pfam" id="PF21892">
    <property type="entry name" value="TMEM145_N"/>
    <property type="match status" value="1"/>
</dbReference>
<dbReference type="InterPro" id="IPR047831">
    <property type="entry name" value="GPR180/TMEM145"/>
</dbReference>
<dbReference type="GO" id="GO:0019236">
    <property type="term" value="P:response to pheromone"/>
    <property type="evidence" value="ECO:0007669"/>
    <property type="project" value="InterPro"/>
</dbReference>
<organism evidence="11 12">
    <name type="scientific">Triparma strigata</name>
    <dbReference type="NCBI Taxonomy" id="1606541"/>
    <lineage>
        <taxon>Eukaryota</taxon>
        <taxon>Sar</taxon>
        <taxon>Stramenopiles</taxon>
        <taxon>Ochrophyta</taxon>
        <taxon>Bolidophyceae</taxon>
        <taxon>Parmales</taxon>
        <taxon>Triparmaceae</taxon>
        <taxon>Triparma</taxon>
    </lineage>
</organism>
<keyword evidence="12" id="KW-1185">Reference proteome</keyword>
<keyword evidence="3 7" id="KW-1133">Transmembrane helix</keyword>
<keyword evidence="5" id="KW-0325">Glycoprotein</keyword>
<feature type="compositionally biased region" description="Low complexity" evidence="6">
    <location>
        <begin position="502"/>
        <end position="515"/>
    </location>
</feature>
<feature type="transmembrane region" description="Helical" evidence="7">
    <location>
        <begin position="330"/>
        <end position="352"/>
    </location>
</feature>
<keyword evidence="8" id="KW-0732">Signal</keyword>
<comment type="subcellular location">
    <subcellularLocation>
        <location evidence="1">Membrane</location>
        <topology evidence="1">Multi-pass membrane protein</topology>
    </subcellularLocation>
</comment>
<feature type="region of interest" description="Disordered" evidence="6">
    <location>
        <begin position="495"/>
        <end position="549"/>
    </location>
</feature>
<feature type="chain" id="PRO_5040790543" description="Intimal thickness related receptor IRP domain-containing protein" evidence="8">
    <location>
        <begin position="29"/>
        <end position="619"/>
    </location>
</feature>
<dbReference type="InterPro" id="IPR053880">
    <property type="entry name" value="GPR180-like_N"/>
</dbReference>
<feature type="domain" description="GPR180-like N-terminal" evidence="10">
    <location>
        <begin position="37"/>
        <end position="176"/>
    </location>
</feature>
<evidence type="ECO:0000313" key="12">
    <source>
        <dbReference type="Proteomes" id="UP001165085"/>
    </source>
</evidence>
<feature type="compositionally biased region" description="Pro residues" evidence="6">
    <location>
        <begin position="537"/>
        <end position="548"/>
    </location>
</feature>
<evidence type="ECO:0000256" key="2">
    <source>
        <dbReference type="ARBA" id="ARBA00022692"/>
    </source>
</evidence>
<evidence type="ECO:0000256" key="1">
    <source>
        <dbReference type="ARBA" id="ARBA00004141"/>
    </source>
</evidence>
<accession>A0A9W6ZJJ9</accession>
<dbReference type="Proteomes" id="UP001165085">
    <property type="component" value="Unassembled WGS sequence"/>
</dbReference>
<keyword evidence="4 7" id="KW-0472">Membrane</keyword>
<feature type="transmembrane region" description="Helical" evidence="7">
    <location>
        <begin position="429"/>
        <end position="452"/>
    </location>
</feature>
<evidence type="ECO:0000256" key="8">
    <source>
        <dbReference type="SAM" id="SignalP"/>
    </source>
</evidence>
<gene>
    <name evidence="11" type="ORF">TrST_g11720</name>
</gene>
<feature type="transmembrane region" description="Helical" evidence="7">
    <location>
        <begin position="218"/>
        <end position="241"/>
    </location>
</feature>
<dbReference type="OrthoDB" id="45670at2759"/>
<dbReference type="Pfam" id="PF10192">
    <property type="entry name" value="GPR180-TMEM145_TM"/>
    <property type="match status" value="1"/>
</dbReference>
<dbReference type="GO" id="GO:0007186">
    <property type="term" value="P:G protein-coupled receptor signaling pathway"/>
    <property type="evidence" value="ECO:0007669"/>
    <property type="project" value="InterPro"/>
</dbReference>
<evidence type="ECO:0000256" key="7">
    <source>
        <dbReference type="SAM" id="Phobius"/>
    </source>
</evidence>
<dbReference type="AlphaFoldDB" id="A0A9W6ZJJ9"/>
<evidence type="ECO:0008006" key="13">
    <source>
        <dbReference type="Google" id="ProtNLM"/>
    </source>
</evidence>
<dbReference type="PANTHER" id="PTHR23252:SF43">
    <property type="entry name" value="INTIMAL THICKNESS RELATED RECEPTOR IRP DOMAIN-CONTAINING PROTEIN"/>
    <property type="match status" value="1"/>
</dbReference>
<dbReference type="InterPro" id="IPR019336">
    <property type="entry name" value="GPR180/TMEM145_TM"/>
</dbReference>
<evidence type="ECO:0000256" key="4">
    <source>
        <dbReference type="ARBA" id="ARBA00023136"/>
    </source>
</evidence>
<dbReference type="GO" id="GO:0016020">
    <property type="term" value="C:membrane"/>
    <property type="evidence" value="ECO:0007669"/>
    <property type="project" value="UniProtKB-SubCell"/>
</dbReference>
<evidence type="ECO:0000259" key="10">
    <source>
        <dbReference type="Pfam" id="PF21892"/>
    </source>
</evidence>
<reference evidence="12" key="1">
    <citation type="journal article" date="2023" name="Commun. Biol.">
        <title>Genome analysis of Parmales, the sister group of diatoms, reveals the evolutionary specialization of diatoms from phago-mixotrophs to photoautotrophs.</title>
        <authorList>
            <person name="Ban H."/>
            <person name="Sato S."/>
            <person name="Yoshikawa S."/>
            <person name="Yamada K."/>
            <person name="Nakamura Y."/>
            <person name="Ichinomiya M."/>
            <person name="Sato N."/>
            <person name="Blanc-Mathieu R."/>
            <person name="Endo H."/>
            <person name="Kuwata A."/>
            <person name="Ogata H."/>
        </authorList>
    </citation>
    <scope>NUCLEOTIDE SEQUENCE [LARGE SCALE GENOMIC DNA]</scope>
    <source>
        <strain evidence="12">NIES 3701</strain>
    </source>
</reference>
<keyword evidence="2 7" id="KW-0812">Transmembrane</keyword>
<feature type="transmembrane region" description="Helical" evidence="7">
    <location>
        <begin position="364"/>
        <end position="385"/>
    </location>
</feature>
<proteinExistence type="predicted"/>
<evidence type="ECO:0000313" key="11">
    <source>
        <dbReference type="EMBL" id="GMH53261.1"/>
    </source>
</evidence>
<feature type="transmembrane region" description="Helical" evidence="7">
    <location>
        <begin position="397"/>
        <end position="423"/>
    </location>
</feature>
<sequence length="619" mass="70355">MFTIFPSLHHHLLLLLLLLLNLPSPVLTKSASIHLDTYASWSYIDRFVFVPTPSLDNTQYPTGSAEKEIYIKENYGVFSYSIDFDASTYPSLMLYYSGFDSWSKVYKSNLDCLGRQESAATTVDLWHSSLINTEALLPNEHWGGKDIKRATGYIYFTSEAPQWFFVAIGNCRPQSEGTNNGNRCINDGYCQGPLLAKVSYNFTNGSSETKMHFSYDRIGVYGIYLTFFIFSSILVLCLRGLRQALLGVNKYHVTVQLLFVSVILIWLSNLLNFIYYQRYMRTGKEEVALLYFAQVCYNVGDYTLVYLLIFLAKGWTLVRYKISGQGRIKIAILVTVTLSTQMLVDAWSISGFDEAEIVYYYQSAPGILCLCLRGFAALWFVYSCSTTMRSFDSKKRFYFRFMILFSIWIALKPIIAIFCNLFLDDAERYKYLVGYEVTAMFAAQLAMMLLYIPKMNFNKGFPFHSVSSVMLGMVQGQSASEYLREMAEREGRLSDTFGEARPATPTNPDPNADDPLSNTRRPGTNISDVSPSGSRPVNPPSHYSPPPLSLRHAKDVMKTAGVDMHRSLVSLVDASDELLSRLRDLDDYDGEDIDYGREQFGNRPETRRVALTDLDEFRG</sequence>
<evidence type="ECO:0000256" key="3">
    <source>
        <dbReference type="ARBA" id="ARBA00022989"/>
    </source>
</evidence>
<evidence type="ECO:0000256" key="5">
    <source>
        <dbReference type="ARBA" id="ARBA00023180"/>
    </source>
</evidence>
<name>A0A9W6ZJJ9_9STRA</name>
<comment type="caution">
    <text evidence="11">The sequence shown here is derived from an EMBL/GenBank/DDBJ whole genome shotgun (WGS) entry which is preliminary data.</text>
</comment>
<feature type="transmembrane region" description="Helical" evidence="7">
    <location>
        <begin position="288"/>
        <end position="309"/>
    </location>
</feature>
<feature type="domain" description="GPR180/TMEM145 transmembrane" evidence="9">
    <location>
        <begin position="228"/>
        <end position="444"/>
    </location>
</feature>
<dbReference type="PANTHER" id="PTHR23252">
    <property type="entry name" value="INTIMAL THICKNESS RECEPTOR-RELATED"/>
    <property type="match status" value="1"/>
</dbReference>
<feature type="signal peptide" evidence="8">
    <location>
        <begin position="1"/>
        <end position="28"/>
    </location>
</feature>